<reference evidence="10" key="1">
    <citation type="submission" date="2021-06" db="EMBL/GenBank/DDBJ databases">
        <authorList>
            <person name="Kallberg Y."/>
            <person name="Tangrot J."/>
            <person name="Rosling A."/>
        </authorList>
    </citation>
    <scope>NUCLEOTIDE SEQUENCE</scope>
    <source>
        <strain evidence="10">FL966</strain>
    </source>
</reference>
<protein>
    <submittedName>
        <fullName evidence="10">23887_t:CDS:1</fullName>
    </submittedName>
</protein>
<dbReference type="InterPro" id="IPR015353">
    <property type="entry name" value="Rubisco_LSMT_subst-bd"/>
</dbReference>
<evidence type="ECO:0000259" key="9">
    <source>
        <dbReference type="PROSITE" id="PS50865"/>
    </source>
</evidence>
<dbReference type="Pfam" id="PF01753">
    <property type="entry name" value="zf-MYND"/>
    <property type="match status" value="1"/>
</dbReference>
<sequence>MKLQEWLVNGGVEGLSLLQLEDFPDTGRGVKTLRSLKSHDVVLTVPGSLLWTADVALSDPVIGTVIRTVEPPLSVDDILAVFLLFIKSCETGYDGRRAHVELLPTSYTASIFFNDEELEICAGSSLYHLTQKLKQQIRDDYLQLLNKLITKHPDLFPLERFTQDDYIWALCTIWSRGMDFQLSDKQFRCIAPFADMLNHSLDVELCHIYDPKLNRLQILAGKEYKAGEQVFINYGPVPNNRLLRLYGFILTDNPHDSYDLVLTTHPQAPLYSQKVALLESIGLQVNSTFPLKLSDPLPLNVLQYLRIQRLSSSEISTLAVKHEAKDKISARNEAEILKALDEACENLLAGFSVSFEELETKIASGAYQKGSNAWAAAHVSIGEQKILRATLQKAKELLALVICANCGKANENNKRCGRCRKVVYCGVDCQKSHYKEHKVLCKASGE</sequence>
<dbReference type="PROSITE" id="PS50865">
    <property type="entry name" value="ZF_MYND_2"/>
    <property type="match status" value="1"/>
</dbReference>
<name>A0A9N9FL72_9GLOM</name>
<dbReference type="EMBL" id="CAJVQA010002342">
    <property type="protein sequence ID" value="CAG8544110.1"/>
    <property type="molecule type" value="Genomic_DNA"/>
</dbReference>
<keyword evidence="6" id="KW-0862">Zinc</keyword>
<keyword evidence="5 7" id="KW-0863">Zinc-finger</keyword>
<dbReference type="AlphaFoldDB" id="A0A9N9FL72"/>
<keyword evidence="1" id="KW-0489">Methyltransferase</keyword>
<dbReference type="Proteomes" id="UP000789759">
    <property type="component" value="Unassembled WGS sequence"/>
</dbReference>
<evidence type="ECO:0000259" key="8">
    <source>
        <dbReference type="PROSITE" id="PS50280"/>
    </source>
</evidence>
<dbReference type="Pfam" id="PF00856">
    <property type="entry name" value="SET"/>
    <property type="match status" value="1"/>
</dbReference>
<keyword evidence="3" id="KW-0949">S-adenosyl-L-methionine</keyword>
<dbReference type="GO" id="GO:0032259">
    <property type="term" value="P:methylation"/>
    <property type="evidence" value="ECO:0007669"/>
    <property type="project" value="UniProtKB-KW"/>
</dbReference>
<accession>A0A9N9FL72</accession>
<dbReference type="PROSITE" id="PS01360">
    <property type="entry name" value="ZF_MYND_1"/>
    <property type="match status" value="1"/>
</dbReference>
<dbReference type="PANTHER" id="PTHR13271:SF34">
    <property type="entry name" value="N-LYSINE METHYLTRANSFERASE SETD6"/>
    <property type="match status" value="1"/>
</dbReference>
<dbReference type="InterPro" id="IPR036464">
    <property type="entry name" value="Rubisco_LSMT_subst-bd_sf"/>
</dbReference>
<dbReference type="SUPFAM" id="SSF82199">
    <property type="entry name" value="SET domain"/>
    <property type="match status" value="1"/>
</dbReference>
<dbReference type="Pfam" id="PF09273">
    <property type="entry name" value="Rubis-subs-bind"/>
    <property type="match status" value="1"/>
</dbReference>
<evidence type="ECO:0000313" key="11">
    <source>
        <dbReference type="Proteomes" id="UP000789759"/>
    </source>
</evidence>
<proteinExistence type="predicted"/>
<dbReference type="InterPro" id="IPR001214">
    <property type="entry name" value="SET_dom"/>
</dbReference>
<dbReference type="PANTHER" id="PTHR13271">
    <property type="entry name" value="UNCHARACTERIZED PUTATIVE METHYLTRANSFERASE"/>
    <property type="match status" value="1"/>
</dbReference>
<feature type="domain" description="MYND-type" evidence="9">
    <location>
        <begin position="403"/>
        <end position="441"/>
    </location>
</feature>
<organism evidence="10 11">
    <name type="scientific">Cetraspora pellucida</name>
    <dbReference type="NCBI Taxonomy" id="1433469"/>
    <lineage>
        <taxon>Eukaryota</taxon>
        <taxon>Fungi</taxon>
        <taxon>Fungi incertae sedis</taxon>
        <taxon>Mucoromycota</taxon>
        <taxon>Glomeromycotina</taxon>
        <taxon>Glomeromycetes</taxon>
        <taxon>Diversisporales</taxon>
        <taxon>Gigasporaceae</taxon>
        <taxon>Cetraspora</taxon>
    </lineage>
</organism>
<dbReference type="InterPro" id="IPR046341">
    <property type="entry name" value="SET_dom_sf"/>
</dbReference>
<gene>
    <name evidence="10" type="ORF">CPELLU_LOCUS4435</name>
</gene>
<dbReference type="SUPFAM" id="SSF81822">
    <property type="entry name" value="RuBisCo LSMT C-terminal, substrate-binding domain"/>
    <property type="match status" value="1"/>
</dbReference>
<evidence type="ECO:0000256" key="5">
    <source>
        <dbReference type="ARBA" id="ARBA00022771"/>
    </source>
</evidence>
<dbReference type="InterPro" id="IPR050600">
    <property type="entry name" value="SETD3_SETD6_MTase"/>
</dbReference>
<evidence type="ECO:0000256" key="2">
    <source>
        <dbReference type="ARBA" id="ARBA00022679"/>
    </source>
</evidence>
<evidence type="ECO:0000256" key="4">
    <source>
        <dbReference type="ARBA" id="ARBA00022723"/>
    </source>
</evidence>
<evidence type="ECO:0000313" key="10">
    <source>
        <dbReference type="EMBL" id="CAG8544110.1"/>
    </source>
</evidence>
<dbReference type="PROSITE" id="PS50280">
    <property type="entry name" value="SET"/>
    <property type="match status" value="1"/>
</dbReference>
<dbReference type="OrthoDB" id="341421at2759"/>
<dbReference type="CDD" id="cd10527">
    <property type="entry name" value="SET_LSMT"/>
    <property type="match status" value="1"/>
</dbReference>
<keyword evidence="2" id="KW-0808">Transferase</keyword>
<evidence type="ECO:0000256" key="3">
    <source>
        <dbReference type="ARBA" id="ARBA00022691"/>
    </source>
</evidence>
<keyword evidence="11" id="KW-1185">Reference proteome</keyword>
<dbReference type="Gene3D" id="3.90.1410.10">
    <property type="entry name" value="set domain protein methyltransferase, domain 1"/>
    <property type="match status" value="1"/>
</dbReference>
<dbReference type="GO" id="GO:0005634">
    <property type="term" value="C:nucleus"/>
    <property type="evidence" value="ECO:0007669"/>
    <property type="project" value="TreeGrafter"/>
</dbReference>
<evidence type="ECO:0000256" key="1">
    <source>
        <dbReference type="ARBA" id="ARBA00022603"/>
    </source>
</evidence>
<keyword evidence="4" id="KW-0479">Metal-binding</keyword>
<evidence type="ECO:0000256" key="6">
    <source>
        <dbReference type="ARBA" id="ARBA00022833"/>
    </source>
</evidence>
<comment type="caution">
    <text evidence="10">The sequence shown here is derived from an EMBL/GenBank/DDBJ whole genome shotgun (WGS) entry which is preliminary data.</text>
</comment>
<dbReference type="Gene3D" id="6.10.140.2220">
    <property type="match status" value="1"/>
</dbReference>
<dbReference type="GO" id="GO:0016279">
    <property type="term" value="F:protein-lysine N-methyltransferase activity"/>
    <property type="evidence" value="ECO:0007669"/>
    <property type="project" value="TreeGrafter"/>
</dbReference>
<evidence type="ECO:0000256" key="7">
    <source>
        <dbReference type="PROSITE-ProRule" id="PRU00134"/>
    </source>
</evidence>
<feature type="domain" description="SET" evidence="8">
    <location>
        <begin position="13"/>
        <end position="235"/>
    </location>
</feature>
<dbReference type="GO" id="GO:0008270">
    <property type="term" value="F:zinc ion binding"/>
    <property type="evidence" value="ECO:0007669"/>
    <property type="project" value="UniProtKB-KW"/>
</dbReference>
<dbReference type="SUPFAM" id="SSF144232">
    <property type="entry name" value="HIT/MYND zinc finger-like"/>
    <property type="match status" value="1"/>
</dbReference>
<dbReference type="Gene3D" id="3.90.1420.10">
    <property type="entry name" value="Rubisco LSMT, substrate-binding domain"/>
    <property type="match status" value="1"/>
</dbReference>
<dbReference type="InterPro" id="IPR002893">
    <property type="entry name" value="Znf_MYND"/>
</dbReference>